<proteinExistence type="predicted"/>
<accession>A0A182EYE4</accession>
<reference evidence="1 2" key="2">
    <citation type="submission" date="2018-08" db="EMBL/GenBank/DDBJ databases">
        <authorList>
            <person name="Laetsch R D."/>
            <person name="Stevens L."/>
            <person name="Kumar S."/>
            <person name="Blaxter L. M."/>
        </authorList>
    </citation>
    <scope>NUCLEOTIDE SEQUENCE [LARGE SCALE GENOMIC DNA]</scope>
</reference>
<dbReference type="AlphaFoldDB" id="A0A182EYE4"/>
<dbReference type="EMBL" id="UYRW01014019">
    <property type="protein sequence ID" value="VDN00633.1"/>
    <property type="molecule type" value="Genomic_DNA"/>
</dbReference>
<evidence type="ECO:0000313" key="3">
    <source>
        <dbReference type="WBParaSite" id="nOo.2.0.1.t13200-RA"/>
    </source>
</evidence>
<reference evidence="3" key="1">
    <citation type="submission" date="2016-06" db="UniProtKB">
        <authorList>
            <consortium name="WormBaseParasite"/>
        </authorList>
    </citation>
    <scope>IDENTIFICATION</scope>
</reference>
<evidence type="ECO:0000313" key="2">
    <source>
        <dbReference type="Proteomes" id="UP000271087"/>
    </source>
</evidence>
<dbReference type="Proteomes" id="UP000271087">
    <property type="component" value="Unassembled WGS sequence"/>
</dbReference>
<dbReference type="WBParaSite" id="nOo.2.0.1.t13200-RA">
    <property type="protein sequence ID" value="nOo.2.0.1.t13200-RA"/>
    <property type="gene ID" value="nOo.2.0.1.g13200"/>
</dbReference>
<organism evidence="3">
    <name type="scientific">Onchocerca ochengi</name>
    <name type="common">Filarial nematode worm</name>
    <dbReference type="NCBI Taxonomy" id="42157"/>
    <lineage>
        <taxon>Eukaryota</taxon>
        <taxon>Metazoa</taxon>
        <taxon>Ecdysozoa</taxon>
        <taxon>Nematoda</taxon>
        <taxon>Chromadorea</taxon>
        <taxon>Rhabditida</taxon>
        <taxon>Spirurina</taxon>
        <taxon>Spiruromorpha</taxon>
        <taxon>Filarioidea</taxon>
        <taxon>Onchocercidae</taxon>
        <taxon>Onchocerca</taxon>
    </lineage>
</organism>
<dbReference type="OrthoDB" id="5798421at2759"/>
<gene>
    <name evidence="1" type="ORF">NOO_LOCUS13200</name>
</gene>
<evidence type="ECO:0000313" key="1">
    <source>
        <dbReference type="EMBL" id="VDN00633.1"/>
    </source>
</evidence>
<sequence length="101" mass="11330">RRVKLIIAFREKNVSPSDIESDVNSIIAPLMENRSVPICYVLHVDEIQLAWSHRLFVMFSGSNVEASTFLVETIAEEKTEKEAFKMEGLTCSLSLLIASSV</sequence>
<protein>
    <submittedName>
        <fullName evidence="3">TIR domain-containing protein</fullName>
    </submittedName>
</protein>
<name>A0A182EYE4_ONCOC</name>
<keyword evidence="2" id="KW-1185">Reference proteome</keyword>